<dbReference type="NCBIfam" id="TIGR00732">
    <property type="entry name" value="dprA"/>
    <property type="match status" value="1"/>
</dbReference>
<gene>
    <name evidence="3" type="ORF">A3I24_01125</name>
</gene>
<comment type="caution">
    <text evidence="3">The sequence shown here is derived from an EMBL/GenBank/DDBJ whole genome shotgun (WGS) entry which is preliminary data.</text>
</comment>
<evidence type="ECO:0000259" key="2">
    <source>
        <dbReference type="Pfam" id="PF02481"/>
    </source>
</evidence>
<feature type="domain" description="Smf/DprA SLOG" evidence="2">
    <location>
        <begin position="63"/>
        <end position="268"/>
    </location>
</feature>
<protein>
    <submittedName>
        <fullName evidence="3">DNA protecting protein DprA</fullName>
    </submittedName>
</protein>
<evidence type="ECO:0000313" key="3">
    <source>
        <dbReference type="EMBL" id="OGY67262.1"/>
    </source>
</evidence>
<dbReference type="EMBL" id="MHJL01000027">
    <property type="protein sequence ID" value="OGY67262.1"/>
    <property type="molecule type" value="Genomic_DNA"/>
</dbReference>
<name>A0A1G1ZRT2_9BACT</name>
<dbReference type="Pfam" id="PF02481">
    <property type="entry name" value="DNA_processg_A"/>
    <property type="match status" value="1"/>
</dbReference>
<organism evidence="3 4">
    <name type="scientific">Candidatus Harrisonbacteria bacterium RIFCSPLOWO2_02_FULL_41_13b</name>
    <dbReference type="NCBI Taxonomy" id="1798409"/>
    <lineage>
        <taxon>Bacteria</taxon>
        <taxon>Candidatus Harrisoniibacteriota</taxon>
    </lineage>
</organism>
<dbReference type="SUPFAM" id="SSF102405">
    <property type="entry name" value="MCP/YpsA-like"/>
    <property type="match status" value="1"/>
</dbReference>
<dbReference type="PANTHER" id="PTHR43022">
    <property type="entry name" value="PROTEIN SMF"/>
    <property type="match status" value="1"/>
</dbReference>
<dbReference type="STRING" id="1798409.A3I24_01125"/>
<dbReference type="InterPro" id="IPR003488">
    <property type="entry name" value="DprA"/>
</dbReference>
<evidence type="ECO:0000256" key="1">
    <source>
        <dbReference type="ARBA" id="ARBA00006525"/>
    </source>
</evidence>
<dbReference type="AlphaFoldDB" id="A0A1G1ZRT2"/>
<comment type="similarity">
    <text evidence="1">Belongs to the DprA/Smf family.</text>
</comment>
<proteinExistence type="inferred from homology"/>
<dbReference type="PANTHER" id="PTHR43022:SF1">
    <property type="entry name" value="PROTEIN SMF"/>
    <property type="match status" value="1"/>
</dbReference>
<accession>A0A1G1ZRT2</accession>
<sequence length="344" mass="36975">MKEKIAYNALNVFYKGDYSKLQKARKDFGDWAVAWDDLGKDSAIVADALWETLVKEGISLALCEEVGFPKILKEIPWAPFGLYWRGKSIEDLPAVGIVGTRRATLNGRAIAKKFGEELAINGVAVISGLALGIDSAAHEGVLLAKGRTIAVLAGGLDYIYPKQNTLLFKKILESGGTIVSEYAFGAPAYSSRFLERNRIISGLSLGIVVIEAPEASGALATAKFALDQNREVFVVPGNINQPNYSGSHGLIKAGACLVTSAKEVLGNLNLRIGAESSPNQPLNLESLDDNQRAIINVIRLAGEPIRIDKIQDLTKMEIPVINRAVSLLEIQGIIKGSGGNYQLS</sequence>
<dbReference type="GO" id="GO:0009294">
    <property type="term" value="P:DNA-mediated transformation"/>
    <property type="evidence" value="ECO:0007669"/>
    <property type="project" value="InterPro"/>
</dbReference>
<evidence type="ECO:0000313" key="4">
    <source>
        <dbReference type="Proteomes" id="UP000177690"/>
    </source>
</evidence>
<dbReference type="Proteomes" id="UP000177690">
    <property type="component" value="Unassembled WGS sequence"/>
</dbReference>
<dbReference type="Gene3D" id="3.40.50.450">
    <property type="match status" value="1"/>
</dbReference>
<reference evidence="3 4" key="1">
    <citation type="journal article" date="2016" name="Nat. Commun.">
        <title>Thousands of microbial genomes shed light on interconnected biogeochemical processes in an aquifer system.</title>
        <authorList>
            <person name="Anantharaman K."/>
            <person name="Brown C.T."/>
            <person name="Hug L.A."/>
            <person name="Sharon I."/>
            <person name="Castelle C.J."/>
            <person name="Probst A.J."/>
            <person name="Thomas B.C."/>
            <person name="Singh A."/>
            <person name="Wilkins M.J."/>
            <person name="Karaoz U."/>
            <person name="Brodie E.L."/>
            <person name="Williams K.H."/>
            <person name="Hubbard S.S."/>
            <person name="Banfield J.F."/>
        </authorList>
    </citation>
    <scope>NUCLEOTIDE SEQUENCE [LARGE SCALE GENOMIC DNA]</scope>
</reference>
<dbReference type="InterPro" id="IPR057666">
    <property type="entry name" value="DrpA_SLOG"/>
</dbReference>